<name>A0AAW0LZK2_QUESU</name>
<organism evidence="1 2">
    <name type="scientific">Quercus suber</name>
    <name type="common">Cork oak</name>
    <dbReference type="NCBI Taxonomy" id="58331"/>
    <lineage>
        <taxon>Eukaryota</taxon>
        <taxon>Viridiplantae</taxon>
        <taxon>Streptophyta</taxon>
        <taxon>Embryophyta</taxon>
        <taxon>Tracheophyta</taxon>
        <taxon>Spermatophyta</taxon>
        <taxon>Magnoliopsida</taxon>
        <taxon>eudicotyledons</taxon>
        <taxon>Gunneridae</taxon>
        <taxon>Pentapetalae</taxon>
        <taxon>rosids</taxon>
        <taxon>fabids</taxon>
        <taxon>Fagales</taxon>
        <taxon>Fagaceae</taxon>
        <taxon>Quercus</taxon>
    </lineage>
</organism>
<dbReference type="AlphaFoldDB" id="A0AAW0LZK2"/>
<reference evidence="1 2" key="1">
    <citation type="journal article" date="2018" name="Sci. Data">
        <title>The draft genome sequence of cork oak.</title>
        <authorList>
            <person name="Ramos A.M."/>
            <person name="Usie A."/>
            <person name="Barbosa P."/>
            <person name="Barros P.M."/>
            <person name="Capote T."/>
            <person name="Chaves I."/>
            <person name="Simoes F."/>
            <person name="Abreu I."/>
            <person name="Carrasquinho I."/>
            <person name="Faro C."/>
            <person name="Guimaraes J.B."/>
            <person name="Mendonca D."/>
            <person name="Nobrega F."/>
            <person name="Rodrigues L."/>
            <person name="Saibo N.J.M."/>
            <person name="Varela M.C."/>
            <person name="Egas C."/>
            <person name="Matos J."/>
            <person name="Miguel C.M."/>
            <person name="Oliveira M.M."/>
            <person name="Ricardo C.P."/>
            <person name="Goncalves S."/>
        </authorList>
    </citation>
    <scope>NUCLEOTIDE SEQUENCE [LARGE SCALE GENOMIC DNA]</scope>
    <source>
        <strain evidence="2">cv. HL8</strain>
    </source>
</reference>
<dbReference type="Proteomes" id="UP000237347">
    <property type="component" value="Unassembled WGS sequence"/>
</dbReference>
<gene>
    <name evidence="1" type="ORF">CFP56_022661</name>
</gene>
<keyword evidence="2" id="KW-1185">Reference proteome</keyword>
<proteinExistence type="predicted"/>
<accession>A0AAW0LZK2</accession>
<comment type="caution">
    <text evidence="1">The sequence shown here is derived from an EMBL/GenBank/DDBJ whole genome shotgun (WGS) entry which is preliminary data.</text>
</comment>
<dbReference type="EMBL" id="PKMF04000035">
    <property type="protein sequence ID" value="KAK7856591.1"/>
    <property type="molecule type" value="Genomic_DNA"/>
</dbReference>
<evidence type="ECO:0000313" key="1">
    <source>
        <dbReference type="EMBL" id="KAK7856591.1"/>
    </source>
</evidence>
<sequence length="117" mass="12938">MLAEKEGSDLRGFFSLSKGMTRQVSLPQAKGKKCFSSQGWLITIDVWGKLFLVESSGALLLVSQEGVQLWPAKEGIDKWIFSNLFPESVEPCLKNSSYGTTGFKVFEVNLGGGEWKE</sequence>
<protein>
    <submittedName>
        <fullName evidence="1">Uncharacterized protein</fullName>
    </submittedName>
</protein>
<evidence type="ECO:0000313" key="2">
    <source>
        <dbReference type="Proteomes" id="UP000237347"/>
    </source>
</evidence>